<evidence type="ECO:0000256" key="2">
    <source>
        <dbReference type="HAMAP-Rule" id="MF_00758"/>
    </source>
</evidence>
<dbReference type="GO" id="GO:0005829">
    <property type="term" value="C:cytosol"/>
    <property type="evidence" value="ECO:0007669"/>
    <property type="project" value="TreeGrafter"/>
</dbReference>
<evidence type="ECO:0000313" key="3">
    <source>
        <dbReference type="EMBL" id="ADV33651.1"/>
    </source>
</evidence>
<dbReference type="HAMAP" id="MF_00758">
    <property type="entry name" value="UPF0301"/>
    <property type="match status" value="1"/>
</dbReference>
<comment type="similarity">
    <text evidence="1 2">Belongs to the UPF0301 (AlgH) family.</text>
</comment>
<keyword evidence="4" id="KW-1185">Reference proteome</keyword>
<accession>E8Q635</accession>
<evidence type="ECO:0000313" key="4">
    <source>
        <dbReference type="Proteomes" id="UP000007464"/>
    </source>
</evidence>
<dbReference type="HOGENOM" id="CLU_057596_1_0_6"/>
<dbReference type="SUPFAM" id="SSF143456">
    <property type="entry name" value="VC0467-like"/>
    <property type="match status" value="1"/>
</dbReference>
<evidence type="ECO:0000256" key="1">
    <source>
        <dbReference type="ARBA" id="ARBA00009600"/>
    </source>
</evidence>
<dbReference type="Pfam" id="PF02622">
    <property type="entry name" value="DUF179"/>
    <property type="match status" value="1"/>
</dbReference>
<dbReference type="OrthoDB" id="9807486at2"/>
<dbReference type="InterPro" id="IPR003774">
    <property type="entry name" value="AlgH-like"/>
</dbReference>
<dbReference type="EMBL" id="CP002189">
    <property type="protein sequence ID" value="ADV33651.1"/>
    <property type="molecule type" value="Genomic_DNA"/>
</dbReference>
<dbReference type="AlphaFoldDB" id="E8Q635"/>
<reference evidence="3 4" key="1">
    <citation type="journal article" date="2010" name="BMC Genomics">
        <title>Unprecedented loss of ammonia assimilation capability in a urease-encoding bacterial mutualist.</title>
        <authorList>
            <person name="Williams L.E."/>
            <person name="Wernegreen J.J."/>
        </authorList>
    </citation>
    <scope>NUCLEOTIDE SEQUENCE [LARGE SCALE GENOMIC DNA]</scope>
    <source>
        <strain evidence="3 4">BVAF</strain>
    </source>
</reference>
<sequence>MLDNKITNLQNYFLVAMPTLKDPLFKKSVIYICEHNNTGAMGIVINKPLGKCTIETILNKLKITSTQRDPSIQLNHPIFLGGPLLDDRGFILHTPKLGFNSSINISEKAMITTSKDILETLGTPDQPENILVALGYSGWGKGQLEQELIENSWITVPANETILFHTPIINRWNDAAKILGINMHNIIAHQTGHA</sequence>
<dbReference type="PANTHER" id="PTHR30327">
    <property type="entry name" value="UNCHARACTERIZED PROTEIN YQGE"/>
    <property type="match status" value="1"/>
</dbReference>
<dbReference type="Proteomes" id="UP000007464">
    <property type="component" value="Chromosome"/>
</dbReference>
<dbReference type="Gene3D" id="3.40.1740.10">
    <property type="entry name" value="VC0467-like"/>
    <property type="match status" value="1"/>
</dbReference>
<protein>
    <recommendedName>
        <fullName evidence="2">UPF0301 protein BVAF_253</fullName>
    </recommendedName>
</protein>
<name>E8Q635_BLOVB</name>
<dbReference type="Gene3D" id="3.30.70.1300">
    <property type="entry name" value="VC0467-like domains"/>
    <property type="match status" value="1"/>
</dbReference>
<gene>
    <name evidence="3" type="primary">yqgE</name>
    <name evidence="3" type="ordered locus">BVAF_253</name>
</gene>
<dbReference type="PANTHER" id="PTHR30327:SF1">
    <property type="entry name" value="UPF0301 PROTEIN YQGE"/>
    <property type="match status" value="1"/>
</dbReference>
<proteinExistence type="inferred from homology"/>
<dbReference type="KEGG" id="bva:BVAF_253"/>
<organism evidence="3 4">
    <name type="scientific">Blochmanniella vafra (strain BVAF)</name>
    <dbReference type="NCBI Taxonomy" id="859654"/>
    <lineage>
        <taxon>Bacteria</taxon>
        <taxon>Pseudomonadati</taxon>
        <taxon>Pseudomonadota</taxon>
        <taxon>Gammaproteobacteria</taxon>
        <taxon>Enterobacterales</taxon>
        <taxon>Enterobacteriaceae</taxon>
        <taxon>ant endosymbionts</taxon>
        <taxon>Candidatus Blochmanniella</taxon>
    </lineage>
</organism>
<dbReference type="NCBIfam" id="NF001266">
    <property type="entry name" value="PRK00228.1-1"/>
    <property type="match status" value="1"/>
</dbReference>
<dbReference type="STRING" id="859654.BVAF_253"/>
<dbReference type="RefSeq" id="WP_013516576.1">
    <property type="nucleotide sequence ID" value="NC_014909.2"/>
</dbReference>